<evidence type="ECO:0000313" key="2">
    <source>
        <dbReference type="Proteomes" id="UP000176576"/>
    </source>
</evidence>
<sequence length="137" mass="15106">MKDRDELRVSTLRMVLAAVQNKEISLAKKEEGLSDEEFLQVVRSEVKKRKEAAEGFEKGGRAALSEKEKKEAGILEAYLPAELSEEELENIVKNSIAQQGLSSQKDFGAVMKNIMTAVEGRAAGNRVADAVKKSLRN</sequence>
<evidence type="ECO:0008006" key="3">
    <source>
        <dbReference type="Google" id="ProtNLM"/>
    </source>
</evidence>
<dbReference type="AlphaFoldDB" id="A0A1G2G9U4"/>
<dbReference type="PANTHER" id="PTHR28055:SF1">
    <property type="entry name" value="ALTERED INHERITANCE OF MITOCHONDRIA PROTEIN 41, MITOCHONDRIAL"/>
    <property type="match status" value="1"/>
</dbReference>
<organism evidence="1 2">
    <name type="scientific">Candidatus Ryanbacteria bacterium RIFCSPHIGHO2_02_FULL_45_13b</name>
    <dbReference type="NCBI Taxonomy" id="1802117"/>
    <lineage>
        <taxon>Bacteria</taxon>
        <taxon>Candidatus Ryaniibacteriota</taxon>
    </lineage>
</organism>
<dbReference type="STRING" id="1802117.A3J54_00115"/>
<name>A0A1G2G9U4_9BACT</name>
<evidence type="ECO:0000313" key="1">
    <source>
        <dbReference type="EMBL" id="OGZ46892.1"/>
    </source>
</evidence>
<dbReference type="GO" id="GO:0016884">
    <property type="term" value="F:carbon-nitrogen ligase activity, with glutamine as amido-N-donor"/>
    <property type="evidence" value="ECO:0007669"/>
    <property type="project" value="InterPro"/>
</dbReference>
<dbReference type="SUPFAM" id="SSF89095">
    <property type="entry name" value="GatB/YqeY motif"/>
    <property type="match status" value="1"/>
</dbReference>
<dbReference type="InterPro" id="IPR023168">
    <property type="entry name" value="GatB_Yqey_C_2"/>
</dbReference>
<dbReference type="PANTHER" id="PTHR28055">
    <property type="entry name" value="ALTERED INHERITANCE OF MITOCHONDRIA PROTEIN 41, MITOCHONDRIAL"/>
    <property type="match status" value="1"/>
</dbReference>
<dbReference type="Pfam" id="PF09424">
    <property type="entry name" value="YqeY"/>
    <property type="match status" value="1"/>
</dbReference>
<dbReference type="InterPro" id="IPR019004">
    <property type="entry name" value="YqeY/Aim41"/>
</dbReference>
<proteinExistence type="predicted"/>
<dbReference type="Gene3D" id="1.10.10.410">
    <property type="match status" value="1"/>
</dbReference>
<dbReference type="Gene3D" id="1.10.1510.10">
    <property type="entry name" value="Uncharacterised protein YqeY/AIM41 PF09424, N-terminal domain"/>
    <property type="match status" value="1"/>
</dbReference>
<dbReference type="Proteomes" id="UP000176576">
    <property type="component" value="Unassembled WGS sequence"/>
</dbReference>
<dbReference type="EMBL" id="MHNN01000005">
    <property type="protein sequence ID" value="OGZ46892.1"/>
    <property type="molecule type" value="Genomic_DNA"/>
</dbReference>
<dbReference type="InterPro" id="IPR003789">
    <property type="entry name" value="Asn/Gln_tRNA_amidoTrase-B-like"/>
</dbReference>
<gene>
    <name evidence="1" type="ORF">A3J54_00115</name>
</gene>
<reference evidence="1 2" key="1">
    <citation type="journal article" date="2016" name="Nat. Commun.">
        <title>Thousands of microbial genomes shed light on interconnected biogeochemical processes in an aquifer system.</title>
        <authorList>
            <person name="Anantharaman K."/>
            <person name="Brown C.T."/>
            <person name="Hug L.A."/>
            <person name="Sharon I."/>
            <person name="Castelle C.J."/>
            <person name="Probst A.J."/>
            <person name="Thomas B.C."/>
            <person name="Singh A."/>
            <person name="Wilkins M.J."/>
            <person name="Karaoz U."/>
            <person name="Brodie E.L."/>
            <person name="Williams K.H."/>
            <person name="Hubbard S.S."/>
            <person name="Banfield J.F."/>
        </authorList>
    </citation>
    <scope>NUCLEOTIDE SEQUENCE [LARGE SCALE GENOMIC DNA]</scope>
</reference>
<protein>
    <recommendedName>
        <fullName evidence="3">Glutamyl-tRNA amidotransferase</fullName>
    </recommendedName>
</protein>
<dbReference type="InterPro" id="IPR042184">
    <property type="entry name" value="YqeY/Aim41_N"/>
</dbReference>
<accession>A0A1G2G9U4</accession>
<comment type="caution">
    <text evidence="1">The sequence shown here is derived from an EMBL/GenBank/DDBJ whole genome shotgun (WGS) entry which is preliminary data.</text>
</comment>